<evidence type="ECO:0000313" key="3">
    <source>
        <dbReference type="Proteomes" id="UP000192796"/>
    </source>
</evidence>
<proteinExistence type="predicted"/>
<dbReference type="InterPro" id="IPR026444">
    <property type="entry name" value="Secre_tail"/>
</dbReference>
<sequence length="578" mass="62087">MKKLLSLPAARRWLYPLTIFLFFSMPGQLLAQLHPLGAVLMSKSEYDKLPRANWDSLRKYSNTATIASQSAPNARAGYTMLINPPIGNQGTEASCVGWAVGYSAMGILMYPRYNSWNAAERSPNYVFNQIRQGGNDCTVGSYPTDALNLVKTQGDCSWNLMPYVDGACTVLPNATQIADANQHVATQWTTLGATDVTGIKQALDLGFPVVAVFNVYQSFDNMWSTGGGIWNMPNSGTIRGSHAVCIIGYDDTRQMFKMQNQWGAFGGDNGYIWVSYNGIQNYGYFSELYVLYAANQASPMSITGDNVVCTTSTNYTVSNLPAGATVTWTASPAAVATINSPNATQTTITSNGTYGVVTLTASVNIPGGPAVVLTSTPISVNKPYPVGIAGYSNLTYCEYYDFAVLAGGGSSYPYYGTLQVSAYGATSYSWSVQNSTNMYWSNLGGGAVSAASKLSNASLTLLCRASNSCGSTSQYFYFQPLVCNQARMATPVAESNTNVLLVVYPNPVTDKLTITLPNDLIAGHAAITITDIYGRQVQRQEGVSNKTTLSVASLAPGIYMVQVHSGNKLLMTKKIVKN</sequence>
<dbReference type="OrthoDB" id="3648721at2"/>
<dbReference type="Pfam" id="PF18962">
    <property type="entry name" value="Por_Secre_tail"/>
    <property type="match status" value="1"/>
</dbReference>
<dbReference type="GO" id="GO:0008234">
    <property type="term" value="F:cysteine-type peptidase activity"/>
    <property type="evidence" value="ECO:0007669"/>
    <property type="project" value="InterPro"/>
</dbReference>
<evidence type="ECO:0000259" key="1">
    <source>
        <dbReference type="SMART" id="SM00645"/>
    </source>
</evidence>
<dbReference type="InterPro" id="IPR038765">
    <property type="entry name" value="Papain-like_cys_pep_sf"/>
</dbReference>
<dbReference type="CDD" id="cd02619">
    <property type="entry name" value="Peptidase_C1"/>
    <property type="match status" value="1"/>
</dbReference>
<dbReference type="STRING" id="1703345.A3860_26540"/>
<dbReference type="AlphaFoldDB" id="A0A1V9FWZ8"/>
<dbReference type="SUPFAM" id="SSF54001">
    <property type="entry name" value="Cysteine proteinases"/>
    <property type="match status" value="1"/>
</dbReference>
<dbReference type="RefSeq" id="WP_081148299.1">
    <property type="nucleotide sequence ID" value="NZ_LVYD01000048.1"/>
</dbReference>
<reference evidence="2 3" key="1">
    <citation type="submission" date="2016-03" db="EMBL/GenBank/DDBJ databases">
        <title>Niastella vici sp. nov., isolated from farmland soil.</title>
        <authorList>
            <person name="Chen L."/>
            <person name="Wang D."/>
            <person name="Yang S."/>
            <person name="Wang G."/>
        </authorList>
    </citation>
    <scope>NUCLEOTIDE SEQUENCE [LARGE SCALE GENOMIC DNA]</scope>
    <source>
        <strain evidence="2 3">DJ57</strain>
    </source>
</reference>
<organism evidence="2 3">
    <name type="scientific">Niastella vici</name>
    <dbReference type="NCBI Taxonomy" id="1703345"/>
    <lineage>
        <taxon>Bacteria</taxon>
        <taxon>Pseudomonadati</taxon>
        <taxon>Bacteroidota</taxon>
        <taxon>Chitinophagia</taxon>
        <taxon>Chitinophagales</taxon>
        <taxon>Chitinophagaceae</taxon>
        <taxon>Niastella</taxon>
    </lineage>
</organism>
<protein>
    <recommendedName>
        <fullName evidence="1">Peptidase C1A papain C-terminal domain-containing protein</fullName>
    </recommendedName>
</protein>
<feature type="domain" description="Peptidase C1A papain C-terminal" evidence="1">
    <location>
        <begin position="71"/>
        <end position="294"/>
    </location>
</feature>
<evidence type="ECO:0000313" key="2">
    <source>
        <dbReference type="EMBL" id="OQP62872.1"/>
    </source>
</evidence>
<keyword evidence="3" id="KW-1185">Reference proteome</keyword>
<dbReference type="EMBL" id="LVYD01000048">
    <property type="protein sequence ID" value="OQP62872.1"/>
    <property type="molecule type" value="Genomic_DNA"/>
</dbReference>
<dbReference type="GO" id="GO:0006508">
    <property type="term" value="P:proteolysis"/>
    <property type="evidence" value="ECO:0007669"/>
    <property type="project" value="InterPro"/>
</dbReference>
<dbReference type="SMART" id="SM00645">
    <property type="entry name" value="Pept_C1"/>
    <property type="match status" value="1"/>
</dbReference>
<dbReference type="NCBIfam" id="TIGR04183">
    <property type="entry name" value="Por_Secre_tail"/>
    <property type="match status" value="1"/>
</dbReference>
<accession>A0A1V9FWZ8</accession>
<name>A0A1V9FWZ8_9BACT</name>
<dbReference type="Proteomes" id="UP000192796">
    <property type="component" value="Unassembled WGS sequence"/>
</dbReference>
<dbReference type="Gene3D" id="3.90.70.10">
    <property type="entry name" value="Cysteine proteinases"/>
    <property type="match status" value="1"/>
</dbReference>
<dbReference type="InterPro" id="IPR000668">
    <property type="entry name" value="Peptidase_C1A_C"/>
</dbReference>
<gene>
    <name evidence="2" type="ORF">A3860_26540</name>
</gene>
<dbReference type="Pfam" id="PF00112">
    <property type="entry name" value="Peptidase_C1"/>
    <property type="match status" value="1"/>
</dbReference>
<comment type="caution">
    <text evidence="2">The sequence shown here is derived from an EMBL/GenBank/DDBJ whole genome shotgun (WGS) entry which is preliminary data.</text>
</comment>